<dbReference type="EMBL" id="SRLO01026293">
    <property type="protein sequence ID" value="TNN21712.1"/>
    <property type="molecule type" value="Genomic_DNA"/>
</dbReference>
<organism evidence="2 3">
    <name type="scientific">Liparis tanakae</name>
    <name type="common">Tanaka's snailfish</name>
    <dbReference type="NCBI Taxonomy" id="230148"/>
    <lineage>
        <taxon>Eukaryota</taxon>
        <taxon>Metazoa</taxon>
        <taxon>Chordata</taxon>
        <taxon>Craniata</taxon>
        <taxon>Vertebrata</taxon>
        <taxon>Euteleostomi</taxon>
        <taxon>Actinopterygii</taxon>
        <taxon>Neopterygii</taxon>
        <taxon>Teleostei</taxon>
        <taxon>Neoteleostei</taxon>
        <taxon>Acanthomorphata</taxon>
        <taxon>Eupercaria</taxon>
        <taxon>Perciformes</taxon>
        <taxon>Cottioidei</taxon>
        <taxon>Cottales</taxon>
        <taxon>Liparidae</taxon>
        <taxon>Liparis</taxon>
    </lineage>
</organism>
<reference evidence="2 3" key="1">
    <citation type="submission" date="2019-03" db="EMBL/GenBank/DDBJ databases">
        <title>First draft genome of Liparis tanakae, snailfish: a comprehensive survey of snailfish specific genes.</title>
        <authorList>
            <person name="Kim W."/>
            <person name="Song I."/>
            <person name="Jeong J.-H."/>
            <person name="Kim D."/>
            <person name="Kim S."/>
            <person name="Ryu S."/>
            <person name="Song J.Y."/>
            <person name="Lee S.K."/>
        </authorList>
    </citation>
    <scope>NUCLEOTIDE SEQUENCE [LARGE SCALE GENOMIC DNA]</scope>
    <source>
        <tissue evidence="2">Muscle</tissue>
    </source>
</reference>
<feature type="region of interest" description="Disordered" evidence="1">
    <location>
        <begin position="166"/>
        <end position="187"/>
    </location>
</feature>
<evidence type="ECO:0000313" key="3">
    <source>
        <dbReference type="Proteomes" id="UP000314294"/>
    </source>
</evidence>
<feature type="region of interest" description="Disordered" evidence="1">
    <location>
        <begin position="29"/>
        <end position="71"/>
    </location>
</feature>
<keyword evidence="3" id="KW-1185">Reference proteome</keyword>
<proteinExistence type="predicted"/>
<evidence type="ECO:0000256" key="1">
    <source>
        <dbReference type="SAM" id="MobiDB-lite"/>
    </source>
</evidence>
<accession>A0A4Z2DZY7</accession>
<feature type="compositionally biased region" description="Basic and acidic residues" evidence="1">
    <location>
        <begin position="174"/>
        <end position="187"/>
    </location>
</feature>
<evidence type="ECO:0000313" key="2">
    <source>
        <dbReference type="EMBL" id="TNN21712.1"/>
    </source>
</evidence>
<protein>
    <submittedName>
        <fullName evidence="2">Uncharacterized protein</fullName>
    </submittedName>
</protein>
<comment type="caution">
    <text evidence="2">The sequence shown here is derived from an EMBL/GenBank/DDBJ whole genome shotgun (WGS) entry which is preliminary data.</text>
</comment>
<dbReference type="AlphaFoldDB" id="A0A4Z2DZY7"/>
<feature type="compositionally biased region" description="Acidic residues" evidence="1">
    <location>
        <begin position="49"/>
        <end position="71"/>
    </location>
</feature>
<dbReference type="Proteomes" id="UP000314294">
    <property type="component" value="Unassembled WGS sequence"/>
</dbReference>
<sequence length="187" mass="20359">MVTVTLFGTWCALRGGGAELLPALPRSASTLTGGGGAPDTDEVCREELETGEDATEEGEEEGEQQEDVVENEELRSMVSARSFTDFSARSVLNSDQSKVLERPSRLRSRTRLFLSSEALEAEALEALAALEAEALMALMALEALAADIKLCGTDNRAYVCGRAPSLHRHRKHENQRNDKSKHQNADL</sequence>
<gene>
    <name evidence="2" type="ORF">EYF80_068176</name>
</gene>
<name>A0A4Z2DZY7_9TELE</name>